<evidence type="ECO:0000256" key="9">
    <source>
        <dbReference type="SAM" id="MobiDB-lite"/>
    </source>
</evidence>
<keyword evidence="12" id="KW-1185">Reference proteome</keyword>
<evidence type="ECO:0000256" key="3">
    <source>
        <dbReference type="ARBA" id="ARBA00018218"/>
    </source>
</evidence>
<evidence type="ECO:0000313" key="11">
    <source>
        <dbReference type="EMBL" id="CAI7999688.1"/>
    </source>
</evidence>
<keyword evidence="5" id="KW-0833">Ubl conjugation pathway</keyword>
<dbReference type="InterPro" id="IPR050899">
    <property type="entry name" value="DDRGK_domain-containing"/>
</dbReference>
<evidence type="ECO:0000256" key="7">
    <source>
        <dbReference type="ARBA" id="ARBA00022989"/>
    </source>
</evidence>
<protein>
    <recommendedName>
        <fullName evidence="3">DDRGK domain-containing protein 1</fullName>
    </recommendedName>
</protein>
<feature type="region of interest" description="Disordered" evidence="9">
    <location>
        <begin position="121"/>
        <end position="178"/>
    </location>
</feature>
<accession>A0AA35R2D1</accession>
<proteinExistence type="inferred from homology"/>
<keyword evidence="4 10" id="KW-0812">Transmembrane</keyword>
<evidence type="ECO:0000256" key="1">
    <source>
        <dbReference type="ARBA" id="ARBA00004389"/>
    </source>
</evidence>
<dbReference type="Proteomes" id="UP001174909">
    <property type="component" value="Unassembled WGS sequence"/>
</dbReference>
<sequence>MRGWHVRVEEDGKLMDPLLWLGLAAVVAVLLVILSLITFRRGTDKRDGVEPEAEDAGGGQQQQQQMRRGRTLRARAAALRRARANIAGEEVAEEDEDLAVPEEEEASPFRKIGTKKLRKMKDKAEKKVMREQEEAIREDRKKREALREEEIKSAEAEEGARKKQEEEEQESLRLEKERQEHEEYLKLREAFTVEEEGEQGEEEEEEARGVQDFIDYIKREKVVYLENLAVEFNLKTQDAIDRVNELQESGDLTGVIDDRGKFIFISEEELKSVATFIRQRGRVSIAELASASNSLINLQPES</sequence>
<evidence type="ECO:0000256" key="2">
    <source>
        <dbReference type="ARBA" id="ARBA00009829"/>
    </source>
</evidence>
<gene>
    <name evidence="11" type="ORF">GBAR_LOCUS2765</name>
</gene>
<comment type="subcellular location">
    <subcellularLocation>
        <location evidence="1">Endoplasmic reticulum membrane</location>
        <topology evidence="1">Single-pass membrane protein</topology>
    </subcellularLocation>
</comment>
<feature type="region of interest" description="Disordered" evidence="9">
    <location>
        <begin position="44"/>
        <end position="69"/>
    </location>
</feature>
<comment type="similarity">
    <text evidence="2">Belongs to the DDRGK1 family.</text>
</comment>
<dbReference type="InterPro" id="IPR019153">
    <property type="entry name" value="DDRGK_dom-contain"/>
</dbReference>
<evidence type="ECO:0000256" key="8">
    <source>
        <dbReference type="ARBA" id="ARBA00023136"/>
    </source>
</evidence>
<dbReference type="InterPro" id="IPR036390">
    <property type="entry name" value="WH_DNA-bd_sf"/>
</dbReference>
<feature type="compositionally biased region" description="Basic and acidic residues" evidence="9">
    <location>
        <begin position="122"/>
        <end position="178"/>
    </location>
</feature>
<dbReference type="PANTHER" id="PTHR48176">
    <property type="entry name" value="DDRGK DOMAIN-CONTAINING PROTEIN 1"/>
    <property type="match status" value="1"/>
</dbReference>
<keyword evidence="6" id="KW-0256">Endoplasmic reticulum</keyword>
<dbReference type="GO" id="GO:0005789">
    <property type="term" value="C:endoplasmic reticulum membrane"/>
    <property type="evidence" value="ECO:0007669"/>
    <property type="project" value="UniProtKB-SubCell"/>
</dbReference>
<evidence type="ECO:0000256" key="10">
    <source>
        <dbReference type="SAM" id="Phobius"/>
    </source>
</evidence>
<evidence type="ECO:0000256" key="4">
    <source>
        <dbReference type="ARBA" id="ARBA00022692"/>
    </source>
</evidence>
<reference evidence="11" key="1">
    <citation type="submission" date="2023-03" db="EMBL/GenBank/DDBJ databases">
        <authorList>
            <person name="Steffen K."/>
            <person name="Cardenas P."/>
        </authorList>
    </citation>
    <scope>NUCLEOTIDE SEQUENCE</scope>
</reference>
<organism evidence="11 12">
    <name type="scientific">Geodia barretti</name>
    <name type="common">Barrett's horny sponge</name>
    <dbReference type="NCBI Taxonomy" id="519541"/>
    <lineage>
        <taxon>Eukaryota</taxon>
        <taxon>Metazoa</taxon>
        <taxon>Porifera</taxon>
        <taxon>Demospongiae</taxon>
        <taxon>Heteroscleromorpha</taxon>
        <taxon>Tetractinellida</taxon>
        <taxon>Astrophorina</taxon>
        <taxon>Geodiidae</taxon>
        <taxon>Geodia</taxon>
    </lineage>
</organism>
<evidence type="ECO:0000256" key="6">
    <source>
        <dbReference type="ARBA" id="ARBA00022824"/>
    </source>
</evidence>
<dbReference type="FunFam" id="1.10.10.10:FF:000143">
    <property type="entry name" value="DDRGK domain-containing protein 1"/>
    <property type="match status" value="1"/>
</dbReference>
<dbReference type="GO" id="GO:0044389">
    <property type="term" value="F:ubiquitin-like protein ligase binding"/>
    <property type="evidence" value="ECO:0007669"/>
    <property type="project" value="TreeGrafter"/>
</dbReference>
<keyword evidence="7 10" id="KW-1133">Transmembrane helix</keyword>
<dbReference type="AlphaFoldDB" id="A0AA35R2D1"/>
<dbReference type="EMBL" id="CASHTH010000381">
    <property type="protein sequence ID" value="CAI7999688.1"/>
    <property type="molecule type" value="Genomic_DNA"/>
</dbReference>
<dbReference type="Pfam" id="PF09756">
    <property type="entry name" value="DDRGK"/>
    <property type="match status" value="1"/>
</dbReference>
<dbReference type="Gene3D" id="1.10.10.10">
    <property type="entry name" value="Winged helix-like DNA-binding domain superfamily/Winged helix DNA-binding domain"/>
    <property type="match status" value="1"/>
</dbReference>
<dbReference type="SUPFAM" id="SSF46785">
    <property type="entry name" value="Winged helix' DNA-binding domain"/>
    <property type="match status" value="1"/>
</dbReference>
<evidence type="ECO:0000313" key="12">
    <source>
        <dbReference type="Proteomes" id="UP001174909"/>
    </source>
</evidence>
<dbReference type="PANTHER" id="PTHR48176:SF1">
    <property type="entry name" value="DDRGK DOMAIN-CONTAINING PROTEIN 1"/>
    <property type="match status" value="1"/>
</dbReference>
<name>A0AA35R2D1_GEOBA</name>
<comment type="caution">
    <text evidence="11">The sequence shown here is derived from an EMBL/GenBank/DDBJ whole genome shotgun (WGS) entry which is preliminary data.</text>
</comment>
<dbReference type="InterPro" id="IPR036388">
    <property type="entry name" value="WH-like_DNA-bd_sf"/>
</dbReference>
<dbReference type="SMART" id="SM01128">
    <property type="entry name" value="DDRGK"/>
    <property type="match status" value="1"/>
</dbReference>
<feature type="transmembrane region" description="Helical" evidence="10">
    <location>
        <begin position="20"/>
        <end position="39"/>
    </location>
</feature>
<keyword evidence="8 10" id="KW-0472">Membrane</keyword>
<evidence type="ECO:0000256" key="5">
    <source>
        <dbReference type="ARBA" id="ARBA00022786"/>
    </source>
</evidence>